<dbReference type="SMART" id="SM00408">
    <property type="entry name" value="IGc2"/>
    <property type="match status" value="3"/>
</dbReference>
<evidence type="ECO:0000256" key="9">
    <source>
        <dbReference type="SAM" id="MobiDB-lite"/>
    </source>
</evidence>
<evidence type="ECO:0000256" key="6">
    <source>
        <dbReference type="ARBA" id="ARBA00023157"/>
    </source>
</evidence>
<feature type="domain" description="Ig-like" evidence="10">
    <location>
        <begin position="5"/>
        <end position="98"/>
    </location>
</feature>
<keyword evidence="12" id="KW-1185">Reference proteome</keyword>
<feature type="non-terminal residue" evidence="11">
    <location>
        <position position="461"/>
    </location>
</feature>
<evidence type="ECO:0000256" key="7">
    <source>
        <dbReference type="ARBA" id="ARBA00023180"/>
    </source>
</evidence>
<evidence type="ECO:0000256" key="3">
    <source>
        <dbReference type="ARBA" id="ARBA00022729"/>
    </source>
</evidence>
<reference evidence="11" key="1">
    <citation type="submission" date="2021-06" db="EMBL/GenBank/DDBJ databases">
        <authorList>
            <person name="Hodson N. C."/>
            <person name="Mongue J. A."/>
            <person name="Jaron S. K."/>
        </authorList>
    </citation>
    <scope>NUCLEOTIDE SEQUENCE</scope>
</reference>
<feature type="domain" description="Ig-like" evidence="10">
    <location>
        <begin position="208"/>
        <end position="303"/>
    </location>
</feature>
<dbReference type="InterPro" id="IPR051170">
    <property type="entry name" value="Neural/epithelial_adhesion"/>
</dbReference>
<feature type="domain" description="Ig-like" evidence="10">
    <location>
        <begin position="106"/>
        <end position="197"/>
    </location>
</feature>
<evidence type="ECO:0000256" key="5">
    <source>
        <dbReference type="ARBA" id="ARBA00023136"/>
    </source>
</evidence>
<evidence type="ECO:0000256" key="8">
    <source>
        <dbReference type="ARBA" id="ARBA00023319"/>
    </source>
</evidence>
<dbReference type="SMART" id="SM00406">
    <property type="entry name" value="IGv"/>
    <property type="match status" value="2"/>
</dbReference>
<evidence type="ECO:0000256" key="4">
    <source>
        <dbReference type="ARBA" id="ARBA00022737"/>
    </source>
</evidence>
<dbReference type="PANTHER" id="PTHR12231">
    <property type="entry name" value="CTX-RELATED TYPE I TRANSMEMBRANE PROTEIN"/>
    <property type="match status" value="1"/>
</dbReference>
<dbReference type="CDD" id="cd00096">
    <property type="entry name" value="Ig"/>
    <property type="match status" value="1"/>
</dbReference>
<keyword evidence="7" id="KW-0325">Glycoprotein</keyword>
<dbReference type="FunFam" id="2.60.40.10:FF:000328">
    <property type="entry name" value="CLUMA_CG000981, isoform A"/>
    <property type="match status" value="1"/>
</dbReference>
<dbReference type="InterPro" id="IPR007110">
    <property type="entry name" value="Ig-like_dom"/>
</dbReference>
<sequence length="461" mass="51394">STHDPEFDFPLPNLTAKQGTDVSFTCVVKHLGPHKVAWIKSDEKVILAYHTHMVAQNHRYIVTHNGHNTWTLHIKHIQQNDTGSYMCQVNTMPAKNLVGTLKVVVPADIIDDETSHDVIVKENHATELKCKASGYPPPKVRWRRQDGLAIPLSRELVNPGERIEVWEGELLPLRALQKSDTGAYYCIANNSIPPLVSKRVMVYVHFGPLIKVSNQLVAAPLGSNVTLECTVEALPKPITSWVTKEGQLILNQDGKYSVETEMLSDYSLKMRLFIANFTFGDVNDYNCSAGNSLGSAYASVKLINYTLPETPAPTVIEPHYDIRRGKHGGNTRHQQEHDGGGKNSRTHGGNRRKNSHEYSAPDHDKEQESITISPFNVNHNNENAYKQRNRKDGGHGQKETGLKPTPPRTTQPSYVSWGVPKNSAVSSLIGYGKTSSKICLPFLFIPIFSYGITRWLCLFGS</sequence>
<dbReference type="PANTHER" id="PTHR12231:SF265">
    <property type="entry name" value="DPR-INTERACTING PROTEIN LAMBDA"/>
    <property type="match status" value="1"/>
</dbReference>
<keyword evidence="8" id="KW-0393">Immunoglobulin domain</keyword>
<dbReference type="AlphaFoldDB" id="A0A8J2KB02"/>
<evidence type="ECO:0000256" key="1">
    <source>
        <dbReference type="ARBA" id="ARBA00004236"/>
    </source>
</evidence>
<dbReference type="SMART" id="SM00409">
    <property type="entry name" value="IG"/>
    <property type="match status" value="3"/>
</dbReference>
<dbReference type="Pfam" id="PF07679">
    <property type="entry name" value="I-set"/>
    <property type="match status" value="2"/>
</dbReference>
<evidence type="ECO:0000259" key="10">
    <source>
        <dbReference type="PROSITE" id="PS50835"/>
    </source>
</evidence>
<organism evidence="11 12">
    <name type="scientific">Allacma fusca</name>
    <dbReference type="NCBI Taxonomy" id="39272"/>
    <lineage>
        <taxon>Eukaryota</taxon>
        <taxon>Metazoa</taxon>
        <taxon>Ecdysozoa</taxon>
        <taxon>Arthropoda</taxon>
        <taxon>Hexapoda</taxon>
        <taxon>Collembola</taxon>
        <taxon>Symphypleona</taxon>
        <taxon>Sminthuridae</taxon>
        <taxon>Allacma</taxon>
    </lineage>
</organism>
<accession>A0A8J2KB02</accession>
<gene>
    <name evidence="11" type="ORF">AFUS01_LOCUS20505</name>
</gene>
<evidence type="ECO:0000313" key="11">
    <source>
        <dbReference type="EMBL" id="CAG7731956.1"/>
    </source>
</evidence>
<keyword evidence="3" id="KW-0732">Signal</keyword>
<dbReference type="Proteomes" id="UP000708208">
    <property type="component" value="Unassembled WGS sequence"/>
</dbReference>
<proteinExistence type="predicted"/>
<evidence type="ECO:0000256" key="2">
    <source>
        <dbReference type="ARBA" id="ARBA00022475"/>
    </source>
</evidence>
<dbReference type="InterPro" id="IPR013106">
    <property type="entry name" value="Ig_V-set"/>
</dbReference>
<dbReference type="OrthoDB" id="10012075at2759"/>
<dbReference type="PROSITE" id="PS50835">
    <property type="entry name" value="IG_LIKE"/>
    <property type="match status" value="3"/>
</dbReference>
<feature type="compositionally biased region" description="Basic and acidic residues" evidence="9">
    <location>
        <begin position="390"/>
        <end position="401"/>
    </location>
</feature>
<comment type="caution">
    <text evidence="11">The sequence shown here is derived from an EMBL/GenBank/DDBJ whole genome shotgun (WGS) entry which is preliminary data.</text>
</comment>
<dbReference type="InterPro" id="IPR003599">
    <property type="entry name" value="Ig_sub"/>
</dbReference>
<dbReference type="InterPro" id="IPR003598">
    <property type="entry name" value="Ig_sub2"/>
</dbReference>
<feature type="compositionally biased region" description="Basic and acidic residues" evidence="9">
    <location>
        <begin position="355"/>
        <end position="368"/>
    </location>
</feature>
<comment type="subcellular location">
    <subcellularLocation>
        <location evidence="1">Cell membrane</location>
    </subcellularLocation>
</comment>
<name>A0A8J2KB02_9HEXA</name>
<keyword evidence="6" id="KW-1015">Disulfide bond</keyword>
<dbReference type="InterPro" id="IPR013098">
    <property type="entry name" value="Ig_I-set"/>
</dbReference>
<feature type="compositionally biased region" description="Polar residues" evidence="9">
    <location>
        <begin position="369"/>
        <end position="386"/>
    </location>
</feature>
<feature type="compositionally biased region" description="Basic residues" evidence="9">
    <location>
        <begin position="344"/>
        <end position="354"/>
    </location>
</feature>
<evidence type="ECO:0000313" key="12">
    <source>
        <dbReference type="Proteomes" id="UP000708208"/>
    </source>
</evidence>
<keyword evidence="5" id="KW-0472">Membrane</keyword>
<protein>
    <recommendedName>
        <fullName evidence="10">Ig-like domain-containing protein</fullName>
    </recommendedName>
</protein>
<dbReference type="Pfam" id="PF13927">
    <property type="entry name" value="Ig_3"/>
    <property type="match status" value="1"/>
</dbReference>
<feature type="region of interest" description="Disordered" evidence="9">
    <location>
        <begin position="321"/>
        <end position="415"/>
    </location>
</feature>
<dbReference type="GO" id="GO:0043005">
    <property type="term" value="C:neuron projection"/>
    <property type="evidence" value="ECO:0007669"/>
    <property type="project" value="TreeGrafter"/>
</dbReference>
<keyword evidence="4" id="KW-0677">Repeat</keyword>
<dbReference type="GO" id="GO:0005886">
    <property type="term" value="C:plasma membrane"/>
    <property type="evidence" value="ECO:0007669"/>
    <property type="project" value="UniProtKB-SubCell"/>
</dbReference>
<keyword evidence="2" id="KW-1003">Cell membrane</keyword>
<dbReference type="EMBL" id="CAJVCH010222085">
    <property type="protein sequence ID" value="CAG7731956.1"/>
    <property type="molecule type" value="Genomic_DNA"/>
</dbReference>